<feature type="transmembrane region" description="Helical" evidence="1">
    <location>
        <begin position="236"/>
        <end position="259"/>
    </location>
</feature>
<evidence type="ECO:0000256" key="2">
    <source>
        <dbReference type="SAM" id="SignalP"/>
    </source>
</evidence>
<dbReference type="AlphaFoldDB" id="A0A8J2SEK2"/>
<feature type="chain" id="PRO_5035315867" description="Steroid 5-alpha reductase C-terminal domain-containing protein" evidence="2">
    <location>
        <begin position="17"/>
        <end position="316"/>
    </location>
</feature>
<dbReference type="PANTHER" id="PTHR32251:SF15">
    <property type="entry name" value="3-OXO-5-ALPHA-STEROID 4-DEHYDROGENASE (DUF1295)"/>
    <property type="match status" value="1"/>
</dbReference>
<feature type="transmembrane region" description="Helical" evidence="1">
    <location>
        <begin position="135"/>
        <end position="154"/>
    </location>
</feature>
<dbReference type="Gene3D" id="1.20.120.1630">
    <property type="match status" value="1"/>
</dbReference>
<proteinExistence type="predicted"/>
<evidence type="ECO:0000313" key="3">
    <source>
        <dbReference type="EMBL" id="CAH0368343.1"/>
    </source>
</evidence>
<gene>
    <name evidence="3" type="ORF">PECAL_2P14050</name>
</gene>
<feature type="transmembrane region" description="Helical" evidence="1">
    <location>
        <begin position="211"/>
        <end position="230"/>
    </location>
</feature>
<dbReference type="Pfam" id="PF06966">
    <property type="entry name" value="DUF1295"/>
    <property type="match status" value="1"/>
</dbReference>
<name>A0A8J2SEK2_9STRA</name>
<protein>
    <recommendedName>
        <fullName evidence="5">Steroid 5-alpha reductase C-terminal domain-containing protein</fullName>
    </recommendedName>
</protein>
<dbReference type="OrthoDB" id="201504at2759"/>
<feature type="transmembrane region" description="Helical" evidence="1">
    <location>
        <begin position="66"/>
        <end position="84"/>
    </location>
</feature>
<dbReference type="Proteomes" id="UP000789595">
    <property type="component" value="Unassembled WGS sequence"/>
</dbReference>
<dbReference type="GO" id="GO:0016020">
    <property type="term" value="C:membrane"/>
    <property type="evidence" value="ECO:0007669"/>
    <property type="project" value="TreeGrafter"/>
</dbReference>
<evidence type="ECO:0000256" key="1">
    <source>
        <dbReference type="SAM" id="Phobius"/>
    </source>
</evidence>
<keyword evidence="4" id="KW-1185">Reference proteome</keyword>
<sequence>MLRLATLATISALAHGFAVPPLRAARTPAAAKATVAKAAPVLLPTVPELALAAGVPTALGLWRTGFAVSYGYGGAIAASAYLYLQKTSGVAKLHATALAFYGVRLCAYLLLRGATTEMRPIKAKSASVPDRLKRLPLLSGCAALYAFLAAPLRVTAAGQATDAVKLLVKASFASFGVAAVADAWKYVAKQLNGKDHLVTGGPFFFFRHPNYTFEVLGWLLSFAAAISAAAPVSKHVPALACSALGAFGIFGVLAGEAAAGLEKKQLEKYGDSPEYQKWVARTWAGPMMGAPKVMPPRRVTDTFERVAWSGSAFPKK</sequence>
<keyword evidence="1" id="KW-0472">Membrane</keyword>
<organism evidence="3 4">
    <name type="scientific">Pelagomonas calceolata</name>
    <dbReference type="NCBI Taxonomy" id="35677"/>
    <lineage>
        <taxon>Eukaryota</taxon>
        <taxon>Sar</taxon>
        <taxon>Stramenopiles</taxon>
        <taxon>Ochrophyta</taxon>
        <taxon>Pelagophyceae</taxon>
        <taxon>Pelagomonadales</taxon>
        <taxon>Pelagomonadaceae</taxon>
        <taxon>Pelagomonas</taxon>
    </lineage>
</organism>
<accession>A0A8J2SEK2</accession>
<keyword evidence="1" id="KW-1133">Transmembrane helix</keyword>
<keyword evidence="1" id="KW-0812">Transmembrane</keyword>
<evidence type="ECO:0008006" key="5">
    <source>
        <dbReference type="Google" id="ProtNLM"/>
    </source>
</evidence>
<keyword evidence="2" id="KW-0732">Signal</keyword>
<dbReference type="PANTHER" id="PTHR32251">
    <property type="entry name" value="3-OXO-5-ALPHA-STEROID 4-DEHYDROGENASE"/>
    <property type="match status" value="1"/>
</dbReference>
<dbReference type="EMBL" id="CAKKNE010000002">
    <property type="protein sequence ID" value="CAH0368343.1"/>
    <property type="molecule type" value="Genomic_DNA"/>
</dbReference>
<comment type="caution">
    <text evidence="3">The sequence shown here is derived from an EMBL/GenBank/DDBJ whole genome shotgun (WGS) entry which is preliminary data.</text>
</comment>
<feature type="transmembrane region" description="Helical" evidence="1">
    <location>
        <begin position="96"/>
        <end position="114"/>
    </location>
</feature>
<reference evidence="3" key="1">
    <citation type="submission" date="2021-11" db="EMBL/GenBank/DDBJ databases">
        <authorList>
            <consortium name="Genoscope - CEA"/>
            <person name="William W."/>
        </authorList>
    </citation>
    <scope>NUCLEOTIDE SEQUENCE</scope>
</reference>
<feature type="signal peptide" evidence="2">
    <location>
        <begin position="1"/>
        <end position="16"/>
    </location>
</feature>
<evidence type="ECO:0000313" key="4">
    <source>
        <dbReference type="Proteomes" id="UP000789595"/>
    </source>
</evidence>
<dbReference type="InterPro" id="IPR010721">
    <property type="entry name" value="UstE-like"/>
</dbReference>